<organism evidence="5 6">
    <name type="scientific">Porphyra umbilicalis</name>
    <name type="common">Purple laver</name>
    <name type="synonym">Red alga</name>
    <dbReference type="NCBI Taxonomy" id="2786"/>
    <lineage>
        <taxon>Eukaryota</taxon>
        <taxon>Rhodophyta</taxon>
        <taxon>Bangiophyceae</taxon>
        <taxon>Bangiales</taxon>
        <taxon>Bangiaceae</taxon>
        <taxon>Porphyra</taxon>
    </lineage>
</organism>
<evidence type="ECO:0000313" key="6">
    <source>
        <dbReference type="Proteomes" id="UP000218209"/>
    </source>
</evidence>
<dbReference type="InterPro" id="IPR042225">
    <property type="entry name" value="Ncb2"/>
</dbReference>
<dbReference type="Pfam" id="PF00808">
    <property type="entry name" value="CBFD_NFYB_HMF"/>
    <property type="match status" value="1"/>
</dbReference>
<protein>
    <recommendedName>
        <fullName evidence="4">Transcription factor CBF/NF-Y/archaeal histone domain-containing protein</fullName>
    </recommendedName>
</protein>
<dbReference type="InterPro" id="IPR009072">
    <property type="entry name" value="Histone-fold"/>
</dbReference>
<dbReference type="PANTHER" id="PTHR46138:SF1">
    <property type="entry name" value="PROTEIN DR1"/>
    <property type="match status" value="1"/>
</dbReference>
<dbReference type="GO" id="GO:0000122">
    <property type="term" value="P:negative regulation of transcription by RNA polymerase II"/>
    <property type="evidence" value="ECO:0007669"/>
    <property type="project" value="InterPro"/>
</dbReference>
<feature type="domain" description="Transcription factor CBF/NF-Y/archaeal histone" evidence="4">
    <location>
        <begin position="17"/>
        <end position="81"/>
    </location>
</feature>
<dbReference type="GO" id="GO:0016251">
    <property type="term" value="F:RNA polymerase II general transcription initiation factor activity"/>
    <property type="evidence" value="ECO:0007669"/>
    <property type="project" value="TreeGrafter"/>
</dbReference>
<feature type="region of interest" description="Disordered" evidence="3">
    <location>
        <begin position="95"/>
        <end position="154"/>
    </location>
</feature>
<dbReference type="Proteomes" id="UP000218209">
    <property type="component" value="Unassembled WGS sequence"/>
</dbReference>
<name>A0A1X6NYT4_PORUM</name>
<reference evidence="5 6" key="1">
    <citation type="submission" date="2017-03" db="EMBL/GenBank/DDBJ databases">
        <title>WGS assembly of Porphyra umbilicalis.</title>
        <authorList>
            <person name="Brawley S.H."/>
            <person name="Blouin N.A."/>
            <person name="Ficko-Blean E."/>
            <person name="Wheeler G.L."/>
            <person name="Lohr M."/>
            <person name="Goodson H.V."/>
            <person name="Jenkins J.W."/>
            <person name="Blaby-Haas C.E."/>
            <person name="Helliwell K.E."/>
            <person name="Chan C."/>
            <person name="Marriage T."/>
            <person name="Bhattacharya D."/>
            <person name="Klein A.S."/>
            <person name="Badis Y."/>
            <person name="Brodie J."/>
            <person name="Cao Y."/>
            <person name="Collen J."/>
            <person name="Dittami S.M."/>
            <person name="Gachon C.M."/>
            <person name="Green B.R."/>
            <person name="Karpowicz S."/>
            <person name="Kim J.W."/>
            <person name="Kudahl U."/>
            <person name="Lin S."/>
            <person name="Michel G."/>
            <person name="Mittag M."/>
            <person name="Olson B.J."/>
            <person name="Pangilinan J."/>
            <person name="Peng Y."/>
            <person name="Qiu H."/>
            <person name="Shu S."/>
            <person name="Singer J.T."/>
            <person name="Smith A.G."/>
            <person name="Sprecher B.N."/>
            <person name="Wagner V."/>
            <person name="Wang W."/>
            <person name="Wang Z.-Y."/>
            <person name="Yan J."/>
            <person name="Yarish C."/>
            <person name="Zoeuner-Riek S."/>
            <person name="Zhuang Y."/>
            <person name="Zou Y."/>
            <person name="Lindquist E.A."/>
            <person name="Grimwood J."/>
            <person name="Barry K."/>
            <person name="Rokhsar D.S."/>
            <person name="Schmutz J."/>
            <person name="Stiller J.W."/>
            <person name="Grossman A.R."/>
            <person name="Prochnik S.E."/>
        </authorList>
    </citation>
    <scope>NUCLEOTIDE SEQUENCE [LARGE SCALE GENOMIC DNA]</scope>
    <source>
        <strain evidence="5">4086291</strain>
    </source>
</reference>
<dbReference type="InterPro" id="IPR003958">
    <property type="entry name" value="CBFA_NFYB_domain"/>
</dbReference>
<feature type="compositionally biased region" description="Pro residues" evidence="3">
    <location>
        <begin position="144"/>
        <end position="154"/>
    </location>
</feature>
<keyword evidence="6" id="KW-1185">Reference proteome</keyword>
<evidence type="ECO:0000313" key="5">
    <source>
        <dbReference type="EMBL" id="OSX73752.1"/>
    </source>
</evidence>
<gene>
    <name evidence="5" type="ORF">BU14_0328s0005</name>
</gene>
<accession>A0A1X6NYT4</accession>
<dbReference type="Gene3D" id="1.10.20.10">
    <property type="entry name" value="Histone, subunit A"/>
    <property type="match status" value="1"/>
</dbReference>
<dbReference type="CDD" id="cd22905">
    <property type="entry name" value="HFD_Dr1"/>
    <property type="match status" value="1"/>
</dbReference>
<dbReference type="GO" id="GO:0017025">
    <property type="term" value="F:TBP-class protein binding"/>
    <property type="evidence" value="ECO:0007669"/>
    <property type="project" value="TreeGrafter"/>
</dbReference>
<dbReference type="OrthoDB" id="601405at2759"/>
<comment type="subcellular location">
    <subcellularLocation>
        <location evidence="1">Nucleus</location>
    </subcellularLocation>
</comment>
<dbReference type="PANTHER" id="PTHR46138">
    <property type="entry name" value="PROTEIN DR1"/>
    <property type="match status" value="1"/>
</dbReference>
<keyword evidence="2" id="KW-0539">Nucleus</keyword>
<evidence type="ECO:0000259" key="4">
    <source>
        <dbReference type="Pfam" id="PF00808"/>
    </source>
</evidence>
<dbReference type="GO" id="GO:0017054">
    <property type="term" value="C:negative cofactor 2 complex"/>
    <property type="evidence" value="ECO:0007669"/>
    <property type="project" value="InterPro"/>
</dbReference>
<dbReference type="GO" id="GO:0046982">
    <property type="term" value="F:protein heterodimerization activity"/>
    <property type="evidence" value="ECO:0007669"/>
    <property type="project" value="InterPro"/>
</dbReference>
<feature type="compositionally biased region" description="Basic and acidic residues" evidence="3">
    <location>
        <begin position="95"/>
        <end position="106"/>
    </location>
</feature>
<dbReference type="EMBL" id="KV918980">
    <property type="protein sequence ID" value="OSX73752.1"/>
    <property type="molecule type" value="Genomic_DNA"/>
</dbReference>
<sequence>MDDVGGSGGGPAEEVALPKATVNKFVNEIAGGLDMRLTSETRELLAEVCTEFVQMLSAEANDLCEADKKKTITPGHILRAMEKLGLERYQKDVQDDFARHKEDEKHPKGKNGGWSSMKASGVTDEELQRQQQQLFEMARSGPAAAPPPAPPPPP</sequence>
<evidence type="ECO:0000256" key="3">
    <source>
        <dbReference type="SAM" id="MobiDB-lite"/>
    </source>
</evidence>
<evidence type="ECO:0000256" key="2">
    <source>
        <dbReference type="ARBA" id="ARBA00023242"/>
    </source>
</evidence>
<proteinExistence type="predicted"/>
<dbReference type="SUPFAM" id="SSF47113">
    <property type="entry name" value="Histone-fold"/>
    <property type="match status" value="1"/>
</dbReference>
<dbReference type="AlphaFoldDB" id="A0A1X6NYT4"/>
<evidence type="ECO:0000256" key="1">
    <source>
        <dbReference type="ARBA" id="ARBA00004123"/>
    </source>
</evidence>
<dbReference type="GO" id="GO:0051123">
    <property type="term" value="P:RNA polymerase II preinitiation complex assembly"/>
    <property type="evidence" value="ECO:0007669"/>
    <property type="project" value="TreeGrafter"/>
</dbReference>